<proteinExistence type="predicted"/>
<dbReference type="EMBL" id="DOEK01000027">
    <property type="protein sequence ID" value="HBP29718.1"/>
    <property type="molecule type" value="Genomic_DNA"/>
</dbReference>
<gene>
    <name evidence="1" type="ORF">DD666_09915</name>
</gene>
<sequence length="60" mass="6898">MVPMYSPTIAVNQIVFDTIIMALKTTQWEILIQERQGRSVMNLVATTIIKEAFENHVPCY</sequence>
<organism evidence="1 2">
    <name type="scientific">Advenella kashmirensis</name>
    <dbReference type="NCBI Taxonomy" id="310575"/>
    <lineage>
        <taxon>Bacteria</taxon>
        <taxon>Pseudomonadati</taxon>
        <taxon>Pseudomonadota</taxon>
        <taxon>Betaproteobacteria</taxon>
        <taxon>Burkholderiales</taxon>
        <taxon>Alcaligenaceae</taxon>
    </lineage>
</organism>
<reference evidence="1 2" key="1">
    <citation type="journal article" date="2018" name="Nat. Biotechnol.">
        <title>A standardized bacterial taxonomy based on genome phylogeny substantially revises the tree of life.</title>
        <authorList>
            <person name="Parks D.H."/>
            <person name="Chuvochina M."/>
            <person name="Waite D.W."/>
            <person name="Rinke C."/>
            <person name="Skarshewski A."/>
            <person name="Chaumeil P.A."/>
            <person name="Hugenholtz P."/>
        </authorList>
    </citation>
    <scope>NUCLEOTIDE SEQUENCE [LARGE SCALE GENOMIC DNA]</scope>
    <source>
        <strain evidence="1">UBA10707</strain>
    </source>
</reference>
<comment type="caution">
    <text evidence="1">The sequence shown here is derived from an EMBL/GenBank/DDBJ whole genome shotgun (WGS) entry which is preliminary data.</text>
</comment>
<accession>A0A356LG29</accession>
<dbReference type="AlphaFoldDB" id="A0A356LG29"/>
<evidence type="ECO:0000313" key="2">
    <source>
        <dbReference type="Proteomes" id="UP000264036"/>
    </source>
</evidence>
<dbReference type="Proteomes" id="UP000264036">
    <property type="component" value="Unassembled WGS sequence"/>
</dbReference>
<protein>
    <submittedName>
        <fullName evidence="1">Uncharacterized protein</fullName>
    </submittedName>
</protein>
<name>A0A356LG29_9BURK</name>
<evidence type="ECO:0000313" key="1">
    <source>
        <dbReference type="EMBL" id="HBP29718.1"/>
    </source>
</evidence>